<evidence type="ECO:0000313" key="2">
    <source>
        <dbReference type="EMBL" id="MCI33045.1"/>
    </source>
</evidence>
<feature type="region of interest" description="Disordered" evidence="1">
    <location>
        <begin position="1"/>
        <end position="121"/>
    </location>
</feature>
<feature type="non-terminal residue" evidence="2">
    <location>
        <position position="1"/>
    </location>
</feature>
<feature type="compositionally biased region" description="Polar residues" evidence="1">
    <location>
        <begin position="1"/>
        <end position="12"/>
    </location>
</feature>
<dbReference type="AlphaFoldDB" id="A0A392RBU8"/>
<organism evidence="2 3">
    <name type="scientific">Trifolium medium</name>
    <dbReference type="NCBI Taxonomy" id="97028"/>
    <lineage>
        <taxon>Eukaryota</taxon>
        <taxon>Viridiplantae</taxon>
        <taxon>Streptophyta</taxon>
        <taxon>Embryophyta</taxon>
        <taxon>Tracheophyta</taxon>
        <taxon>Spermatophyta</taxon>
        <taxon>Magnoliopsida</taxon>
        <taxon>eudicotyledons</taxon>
        <taxon>Gunneridae</taxon>
        <taxon>Pentapetalae</taxon>
        <taxon>rosids</taxon>
        <taxon>fabids</taxon>
        <taxon>Fabales</taxon>
        <taxon>Fabaceae</taxon>
        <taxon>Papilionoideae</taxon>
        <taxon>50 kb inversion clade</taxon>
        <taxon>NPAAA clade</taxon>
        <taxon>Hologalegina</taxon>
        <taxon>IRL clade</taxon>
        <taxon>Trifolieae</taxon>
        <taxon>Trifolium</taxon>
    </lineage>
</organism>
<accession>A0A392RBU8</accession>
<reference evidence="2 3" key="1">
    <citation type="journal article" date="2018" name="Front. Plant Sci.">
        <title>Red Clover (Trifolium pratense) and Zigzag Clover (T. medium) - A Picture of Genomic Similarities and Differences.</title>
        <authorList>
            <person name="Dluhosova J."/>
            <person name="Istvanek J."/>
            <person name="Nedelnik J."/>
            <person name="Repkova J."/>
        </authorList>
    </citation>
    <scope>NUCLEOTIDE SEQUENCE [LARGE SCALE GENOMIC DNA]</scope>
    <source>
        <strain evidence="3">cv. 10/8</strain>
        <tissue evidence="2">Leaf</tissue>
    </source>
</reference>
<name>A0A392RBU8_9FABA</name>
<evidence type="ECO:0000256" key="1">
    <source>
        <dbReference type="SAM" id="MobiDB-lite"/>
    </source>
</evidence>
<feature type="compositionally biased region" description="Basic and acidic residues" evidence="1">
    <location>
        <begin position="58"/>
        <end position="102"/>
    </location>
</feature>
<feature type="non-terminal residue" evidence="2">
    <location>
        <position position="121"/>
    </location>
</feature>
<proteinExistence type="predicted"/>
<evidence type="ECO:0000313" key="3">
    <source>
        <dbReference type="Proteomes" id="UP000265520"/>
    </source>
</evidence>
<sequence>NASAEAVQTNKPSDFAPIQVIFPSNPTAAQQDPPVAAHQTEPIQHFESINSCIGTSAAKDHDVDQVESPPRKDQQVPETIHEVDEKHEGEHSKAQISEHQEETTGATFEESHSNSSIPTRT</sequence>
<keyword evidence="3" id="KW-1185">Reference proteome</keyword>
<dbReference type="Proteomes" id="UP000265520">
    <property type="component" value="Unassembled WGS sequence"/>
</dbReference>
<protein>
    <submittedName>
        <fullName evidence="2">Uncharacterized protein</fullName>
    </submittedName>
</protein>
<dbReference type="EMBL" id="LXQA010201040">
    <property type="protein sequence ID" value="MCI33045.1"/>
    <property type="molecule type" value="Genomic_DNA"/>
</dbReference>
<comment type="caution">
    <text evidence="2">The sequence shown here is derived from an EMBL/GenBank/DDBJ whole genome shotgun (WGS) entry which is preliminary data.</text>
</comment>